<feature type="domain" description="16S/18S rRNA aminocarboxypropyltransferase Tsr3 C-terminal" evidence="8">
    <location>
        <begin position="120"/>
        <end position="244"/>
    </location>
</feature>
<dbReference type="STRING" id="58919.A0A316ZCQ7"/>
<dbReference type="Pfam" id="PF04068">
    <property type="entry name" value="Fer4_RLI"/>
    <property type="match status" value="1"/>
</dbReference>
<evidence type="ECO:0000256" key="6">
    <source>
        <dbReference type="HAMAP-Rule" id="MF_03146"/>
    </source>
</evidence>
<dbReference type="Pfam" id="PF04034">
    <property type="entry name" value="Ribo_biogen_C"/>
    <property type="match status" value="1"/>
</dbReference>
<keyword evidence="3 6" id="KW-0698">rRNA processing</keyword>
<keyword evidence="5 6" id="KW-0949">S-adenosyl-L-methionine</keyword>
<dbReference type="PANTHER" id="PTHR20426">
    <property type="entry name" value="RIBOSOME BIOGENESIS PROTEIN TSR3 HOMOLOG"/>
    <property type="match status" value="1"/>
</dbReference>
<dbReference type="InterPro" id="IPR007209">
    <property type="entry name" value="RNaseL-inhib-like_metal-bd_dom"/>
</dbReference>
<dbReference type="NCBIfam" id="NF002621">
    <property type="entry name" value="PRK02287.1"/>
    <property type="match status" value="1"/>
</dbReference>
<comment type="subcellular location">
    <subcellularLocation>
        <location evidence="6">Cytoplasm</location>
    </subcellularLocation>
    <subcellularLocation>
        <location evidence="6">Nucleus</location>
    </subcellularLocation>
</comment>
<proteinExistence type="inferred from homology"/>
<dbReference type="GO" id="GO:0005737">
    <property type="term" value="C:cytoplasm"/>
    <property type="evidence" value="ECO:0007669"/>
    <property type="project" value="UniProtKB-SubCell"/>
</dbReference>
<feature type="region of interest" description="Disordered" evidence="7">
    <location>
        <begin position="1"/>
        <end position="81"/>
    </location>
</feature>
<dbReference type="HAMAP" id="MF_01116">
    <property type="entry name" value="TSR3"/>
    <property type="match status" value="1"/>
</dbReference>
<dbReference type="EC" id="2.5.1.157" evidence="6"/>
<keyword evidence="4 6" id="KW-0808">Transferase</keyword>
<evidence type="ECO:0000259" key="8">
    <source>
        <dbReference type="Pfam" id="PF04034"/>
    </source>
</evidence>
<evidence type="ECO:0000259" key="9">
    <source>
        <dbReference type="Pfam" id="PF04068"/>
    </source>
</evidence>
<dbReference type="InterPro" id="IPR007177">
    <property type="entry name" value="Tsr3_C"/>
</dbReference>
<dbReference type="Proteomes" id="UP000245946">
    <property type="component" value="Unassembled WGS sequence"/>
</dbReference>
<dbReference type="EMBL" id="KZ819288">
    <property type="protein sequence ID" value="PWN99557.1"/>
    <property type="molecule type" value="Genomic_DNA"/>
</dbReference>
<dbReference type="PANTHER" id="PTHR20426:SF0">
    <property type="entry name" value="18S RRNA AMINOCARBOXYPROPYLTRANSFERASE"/>
    <property type="match status" value="1"/>
</dbReference>
<dbReference type="AlphaFoldDB" id="A0A316ZCQ7"/>
<sequence length="274" mass="29684">MGKPKSANSPSSARNGALGLGGRGRGGGARGGRTRVRGPRNGASDAGVWTDGWRPDSAVDDSGEEEEESDEDEHGDGGPLDVPVAMWDFDHCDPKRCSGRKLARLGMIQELRVGQRWRGIVLTPNATRTLSPADAPILRRHGVAVVECSWARLDEVPFGKLKSDHERLLPHLVASNPVNYGRPGKLNCVEAIAAAFHVCSHPSTADAILSPFSWGHAFAKVNEELIATYVECKNEKDVLAAADRIVREEKEGKEERKRERDEGECHESAAVLQG</sequence>
<comment type="catalytic activity">
    <reaction evidence="6">
        <text>N(1)-methylpseudouridine(1191) in yeast 18S rRNA + S-adenosyl-L-methionine = N(1)-methyl-N(3)-[(3S)-3-amino-3-carboxypropyl]pseudouridine(1191) in yeast 18S rRNA + S-methyl-5'-thioadenosine + H(+)</text>
        <dbReference type="Rhea" id="RHEA:63300"/>
        <dbReference type="Rhea" id="RHEA-COMP:13852"/>
        <dbReference type="Rhea" id="RHEA-COMP:16309"/>
        <dbReference type="ChEBI" id="CHEBI:15378"/>
        <dbReference type="ChEBI" id="CHEBI:17509"/>
        <dbReference type="ChEBI" id="CHEBI:59789"/>
        <dbReference type="ChEBI" id="CHEBI:74890"/>
        <dbReference type="ChEBI" id="CHEBI:146234"/>
    </reaction>
</comment>
<comment type="similarity">
    <text evidence="6">Belongs to the TDD superfamily. TSR3 family.</text>
</comment>
<feature type="compositionally biased region" description="Basic and acidic residues" evidence="7">
    <location>
        <begin position="248"/>
        <end position="267"/>
    </location>
</feature>
<dbReference type="InterPro" id="IPR022968">
    <property type="entry name" value="Tsr3-like"/>
</dbReference>
<evidence type="ECO:0000256" key="1">
    <source>
        <dbReference type="ARBA" id="ARBA00022490"/>
    </source>
</evidence>
<name>A0A316ZCQ7_9BASI</name>
<comment type="catalytic activity">
    <reaction evidence="6">
        <text>an N(1)-methylpseudouridine in rRNA + S-adenosyl-L-methionine = N(1)-methyl-N(3)-[(3S)-3-amino-3-carboxypropyl]pseudouridine in rRNA + S-methyl-5'-thioadenosine + H(+)</text>
        <dbReference type="Rhea" id="RHEA:63296"/>
        <dbReference type="Rhea" id="RHEA-COMP:11634"/>
        <dbReference type="Rhea" id="RHEA-COMP:16310"/>
        <dbReference type="ChEBI" id="CHEBI:15378"/>
        <dbReference type="ChEBI" id="CHEBI:17509"/>
        <dbReference type="ChEBI" id="CHEBI:59789"/>
        <dbReference type="ChEBI" id="CHEBI:74890"/>
        <dbReference type="ChEBI" id="CHEBI:146234"/>
        <dbReference type="EC" id="2.5.1.157"/>
    </reaction>
</comment>
<dbReference type="GO" id="GO:0030490">
    <property type="term" value="P:maturation of SSU-rRNA"/>
    <property type="evidence" value="ECO:0007669"/>
    <property type="project" value="TreeGrafter"/>
</dbReference>
<evidence type="ECO:0000313" key="11">
    <source>
        <dbReference type="Proteomes" id="UP000245946"/>
    </source>
</evidence>
<feature type="binding site" evidence="6">
    <location>
        <position position="169"/>
    </location>
    <ligand>
        <name>S-adenosyl-L-methionine</name>
        <dbReference type="ChEBI" id="CHEBI:59789"/>
    </ligand>
</feature>
<gene>
    <name evidence="6" type="primary">TSR3</name>
    <name evidence="10" type="ORF">FA09DRAFT_295378</name>
</gene>
<dbReference type="GO" id="GO:1904047">
    <property type="term" value="F:S-adenosyl-L-methionine binding"/>
    <property type="evidence" value="ECO:0007669"/>
    <property type="project" value="UniProtKB-UniRule"/>
</dbReference>
<feature type="compositionally biased region" description="Acidic residues" evidence="7">
    <location>
        <begin position="58"/>
        <end position="74"/>
    </location>
</feature>
<evidence type="ECO:0000256" key="3">
    <source>
        <dbReference type="ARBA" id="ARBA00022552"/>
    </source>
</evidence>
<dbReference type="OrthoDB" id="10262062at2759"/>
<keyword evidence="11" id="KW-1185">Reference proteome</keyword>
<feature type="binding site" evidence="6">
    <location>
        <position position="98"/>
    </location>
    <ligand>
        <name>S-adenosyl-L-methionine</name>
        <dbReference type="ChEBI" id="CHEBI:59789"/>
    </ligand>
</feature>
<feature type="compositionally biased region" description="Gly residues" evidence="7">
    <location>
        <begin position="18"/>
        <end position="31"/>
    </location>
</feature>
<keyword evidence="1 6" id="KW-0963">Cytoplasm</keyword>
<comment type="function">
    <text evidence="6">Aminocarboxypropyltransferase that catalyzes the aminocarboxypropyl transfer on pseudouridine at position 1191 (Psi1191) in 18S rRNA. It constitutes the last step in biosynthesis of the hypermodified N1-methyl-N3-(3-amino-3-carboxypropyl) pseudouridine (m1acp3-Psi) conserved in eukaryotic 18S rRNA.</text>
</comment>
<organism evidence="10 11">
    <name type="scientific">Tilletiopsis washingtonensis</name>
    <dbReference type="NCBI Taxonomy" id="58919"/>
    <lineage>
        <taxon>Eukaryota</taxon>
        <taxon>Fungi</taxon>
        <taxon>Dikarya</taxon>
        <taxon>Basidiomycota</taxon>
        <taxon>Ustilaginomycotina</taxon>
        <taxon>Exobasidiomycetes</taxon>
        <taxon>Entylomatales</taxon>
        <taxon>Entylomatales incertae sedis</taxon>
        <taxon>Tilletiopsis</taxon>
    </lineage>
</organism>
<dbReference type="GO" id="GO:0000455">
    <property type="term" value="P:enzyme-directed rRNA pseudouridine synthesis"/>
    <property type="evidence" value="ECO:0007669"/>
    <property type="project" value="UniProtKB-UniRule"/>
</dbReference>
<evidence type="ECO:0000256" key="7">
    <source>
        <dbReference type="SAM" id="MobiDB-lite"/>
    </source>
</evidence>
<evidence type="ECO:0000256" key="4">
    <source>
        <dbReference type="ARBA" id="ARBA00022679"/>
    </source>
</evidence>
<feature type="binding site" evidence="6">
    <location>
        <position position="146"/>
    </location>
    <ligand>
        <name>S-adenosyl-L-methionine</name>
        <dbReference type="ChEBI" id="CHEBI:59789"/>
    </ligand>
</feature>
<keyword evidence="2 6" id="KW-0690">Ribosome biogenesis</keyword>
<accession>A0A316ZCQ7</accession>
<evidence type="ECO:0000256" key="5">
    <source>
        <dbReference type="ARBA" id="ARBA00022691"/>
    </source>
</evidence>
<evidence type="ECO:0000313" key="10">
    <source>
        <dbReference type="EMBL" id="PWN99557.1"/>
    </source>
</evidence>
<reference evidence="10 11" key="1">
    <citation type="journal article" date="2018" name="Mol. Biol. Evol.">
        <title>Broad Genomic Sampling Reveals a Smut Pathogenic Ancestry of the Fungal Clade Ustilaginomycotina.</title>
        <authorList>
            <person name="Kijpornyongpan T."/>
            <person name="Mondo S.J."/>
            <person name="Barry K."/>
            <person name="Sandor L."/>
            <person name="Lee J."/>
            <person name="Lipzen A."/>
            <person name="Pangilinan J."/>
            <person name="LaButti K."/>
            <person name="Hainaut M."/>
            <person name="Henrissat B."/>
            <person name="Grigoriev I.V."/>
            <person name="Spatafora J.W."/>
            <person name="Aime M.C."/>
        </authorList>
    </citation>
    <scope>NUCLEOTIDE SEQUENCE [LARGE SCALE GENOMIC DNA]</scope>
    <source>
        <strain evidence="10 11">MCA 4186</strain>
    </source>
</reference>
<evidence type="ECO:0000256" key="2">
    <source>
        <dbReference type="ARBA" id="ARBA00022517"/>
    </source>
</evidence>
<feature type="domain" description="RNase L inhibitor RLI-like possible metal-binding" evidence="9">
    <location>
        <begin position="82"/>
        <end position="116"/>
    </location>
</feature>
<dbReference type="GO" id="GO:0005634">
    <property type="term" value="C:nucleus"/>
    <property type="evidence" value="ECO:0007669"/>
    <property type="project" value="UniProtKB-SubCell"/>
</dbReference>
<dbReference type="GO" id="GO:0106388">
    <property type="term" value="F:rRNA small subunit aminocarboxypropyltransferase activity"/>
    <property type="evidence" value="ECO:0007669"/>
    <property type="project" value="UniProtKB-EC"/>
</dbReference>
<feature type="compositionally biased region" description="Polar residues" evidence="7">
    <location>
        <begin position="1"/>
        <end position="13"/>
    </location>
</feature>
<keyword evidence="6" id="KW-0539">Nucleus</keyword>
<feature type="region of interest" description="Disordered" evidence="7">
    <location>
        <begin position="248"/>
        <end position="274"/>
    </location>
</feature>
<protein>
    <recommendedName>
        <fullName evidence="6">18S rRNA aminocarboxypropyltransferase</fullName>
        <ecNumber evidence="6">2.5.1.157</ecNumber>
    </recommendedName>
</protein>
<comment type="caution">
    <text evidence="6">Lacks conserved residue(s) required for the propagation of feature annotation.</text>
</comment>